<name>A0A8S5RP58_9VIRU</name>
<proteinExistence type="predicted"/>
<evidence type="ECO:0000313" key="1">
    <source>
        <dbReference type="EMBL" id="DAE32877.1"/>
    </source>
</evidence>
<organism evidence="1">
    <name type="scientific">virus sp. ctBS918</name>
    <dbReference type="NCBI Taxonomy" id="2825807"/>
    <lineage>
        <taxon>Viruses</taxon>
    </lineage>
</organism>
<protein>
    <submittedName>
        <fullName evidence="1">Uncharacterized protein</fullName>
    </submittedName>
</protein>
<sequence length="107" mass="12642">MITCKEIEHFDNFGDSIIFWCVADNVPKKYIKNAINLDGENYLSDCFGACVVFDSDGFHMCQDEEKYELYYIDNNGNKHWMEKEFTNDESKTFFEMCFEQITSLIPE</sequence>
<dbReference type="EMBL" id="BK059130">
    <property type="protein sequence ID" value="DAE32877.1"/>
    <property type="molecule type" value="Genomic_DNA"/>
</dbReference>
<accession>A0A8S5RP58</accession>
<reference evidence="1" key="1">
    <citation type="journal article" date="2021" name="Proc. Natl. Acad. Sci. U.S.A.">
        <title>A Catalog of Tens of Thousands of Viruses from Human Metagenomes Reveals Hidden Associations with Chronic Diseases.</title>
        <authorList>
            <person name="Tisza M.J."/>
            <person name="Buck C.B."/>
        </authorList>
    </citation>
    <scope>NUCLEOTIDE SEQUENCE</scope>
    <source>
        <strain evidence="1">CtBS918</strain>
    </source>
</reference>